<keyword evidence="7" id="KW-1185">Reference proteome</keyword>
<protein>
    <submittedName>
        <fullName evidence="6">Redoxin domain-containing protein</fullName>
    </submittedName>
</protein>
<dbReference type="Gene3D" id="3.40.30.10">
    <property type="entry name" value="Glutaredoxin"/>
    <property type="match status" value="1"/>
</dbReference>
<dbReference type="InterPro" id="IPR036249">
    <property type="entry name" value="Thioredoxin-like_sf"/>
</dbReference>
<dbReference type="InterPro" id="IPR003782">
    <property type="entry name" value="SCO1/SenC"/>
</dbReference>
<comment type="similarity">
    <text evidence="1">Belongs to the SCO1/2 family.</text>
</comment>
<dbReference type="CDD" id="cd02968">
    <property type="entry name" value="SCO"/>
    <property type="match status" value="1"/>
</dbReference>
<name>A0A6N7QQP7_9GAMM</name>
<keyword evidence="3" id="KW-0479">Metal-binding</keyword>
<organism evidence="6 7">
    <name type="scientific">Spiribacter salilacus</name>
    <dbReference type="NCBI Taxonomy" id="2664894"/>
    <lineage>
        <taxon>Bacteria</taxon>
        <taxon>Pseudomonadati</taxon>
        <taxon>Pseudomonadota</taxon>
        <taxon>Gammaproteobacteria</taxon>
        <taxon>Chromatiales</taxon>
        <taxon>Ectothiorhodospiraceae</taxon>
        <taxon>Spiribacter</taxon>
    </lineage>
</organism>
<dbReference type="GO" id="GO:0046872">
    <property type="term" value="F:metal ion binding"/>
    <property type="evidence" value="ECO:0007669"/>
    <property type="project" value="UniProtKB-KW"/>
</dbReference>
<feature type="binding site" evidence="3">
    <location>
        <position position="77"/>
    </location>
    <ligand>
        <name>Cu cation</name>
        <dbReference type="ChEBI" id="CHEBI:23378"/>
    </ligand>
</feature>
<dbReference type="PROSITE" id="PS51352">
    <property type="entry name" value="THIOREDOXIN_2"/>
    <property type="match status" value="1"/>
</dbReference>
<feature type="binding site" evidence="3">
    <location>
        <position position="163"/>
    </location>
    <ligand>
        <name>Cu cation</name>
        <dbReference type="ChEBI" id="CHEBI:23378"/>
    </ligand>
</feature>
<dbReference type="AlphaFoldDB" id="A0A6N7QQP7"/>
<dbReference type="RefSeq" id="WP_153719061.1">
    <property type="nucleotide sequence ID" value="NZ_WJPP01000002.1"/>
</dbReference>
<accession>A0A6N7QQP7</accession>
<evidence type="ECO:0000259" key="5">
    <source>
        <dbReference type="PROSITE" id="PS51352"/>
    </source>
</evidence>
<comment type="caution">
    <text evidence="6">The sequence shown here is derived from an EMBL/GenBank/DDBJ whole genome shotgun (WGS) entry which is preliminary data.</text>
</comment>
<evidence type="ECO:0000313" key="6">
    <source>
        <dbReference type="EMBL" id="MRH78020.1"/>
    </source>
</evidence>
<feature type="domain" description="Thioredoxin" evidence="5">
    <location>
        <begin position="7"/>
        <end position="198"/>
    </location>
</feature>
<dbReference type="SUPFAM" id="SSF52833">
    <property type="entry name" value="Thioredoxin-like"/>
    <property type="match status" value="1"/>
</dbReference>
<feature type="disulfide bond" description="Redox-active" evidence="4">
    <location>
        <begin position="73"/>
        <end position="77"/>
    </location>
</feature>
<dbReference type="PANTHER" id="PTHR12151">
    <property type="entry name" value="ELECTRON TRANSPORT PROTIN SCO1/SENC FAMILY MEMBER"/>
    <property type="match status" value="1"/>
</dbReference>
<feature type="binding site" evidence="3">
    <location>
        <position position="73"/>
    </location>
    <ligand>
        <name>Cu cation</name>
        <dbReference type="ChEBI" id="CHEBI:23378"/>
    </ligand>
</feature>
<dbReference type="Proteomes" id="UP000433788">
    <property type="component" value="Unassembled WGS sequence"/>
</dbReference>
<dbReference type="EMBL" id="WJPP01000002">
    <property type="protein sequence ID" value="MRH78020.1"/>
    <property type="molecule type" value="Genomic_DNA"/>
</dbReference>
<evidence type="ECO:0000256" key="1">
    <source>
        <dbReference type="ARBA" id="ARBA00010996"/>
    </source>
</evidence>
<keyword evidence="2 3" id="KW-0186">Copper</keyword>
<evidence type="ECO:0000256" key="3">
    <source>
        <dbReference type="PIRSR" id="PIRSR603782-1"/>
    </source>
</evidence>
<evidence type="ECO:0000256" key="4">
    <source>
        <dbReference type="PIRSR" id="PIRSR603782-2"/>
    </source>
</evidence>
<dbReference type="InterPro" id="IPR013766">
    <property type="entry name" value="Thioredoxin_domain"/>
</dbReference>
<dbReference type="Pfam" id="PF02630">
    <property type="entry name" value="SCO1-SenC"/>
    <property type="match status" value="1"/>
</dbReference>
<evidence type="ECO:0000256" key="2">
    <source>
        <dbReference type="ARBA" id="ARBA00023008"/>
    </source>
</evidence>
<gene>
    <name evidence="6" type="ORF">GH984_04810</name>
</gene>
<keyword evidence="4" id="KW-1015">Disulfide bond</keyword>
<evidence type="ECO:0000313" key="7">
    <source>
        <dbReference type="Proteomes" id="UP000433788"/>
    </source>
</evidence>
<dbReference type="PANTHER" id="PTHR12151:SF25">
    <property type="entry name" value="LINALOOL DEHYDRATASE_ISOMERASE DOMAIN-CONTAINING PROTEIN"/>
    <property type="match status" value="1"/>
</dbReference>
<sequence length="199" mass="21753">MPGLSHLKRGLLIGSFALVLLLSGCIGGDYATKGVYGLLPDLKFDLVSETGQRITEADLKGSTVVVFFGFTHCPDVCPTAMARLAAALDRVDQSIGEEVNVLFVSVDPGRDSPEMLGRYTDFFSEYIIGATATEPELREMTKRYRATFGFDEPDQFGNYNVSHPSAMYVFDGSSRARAIFRPADTISDMAEDLRRISGS</sequence>
<reference evidence="6 7" key="1">
    <citation type="submission" date="2019-11" db="EMBL/GenBank/DDBJ databases">
        <authorList>
            <person name="Zhang X.Y."/>
        </authorList>
    </citation>
    <scope>NUCLEOTIDE SEQUENCE [LARGE SCALE GENOMIC DNA]</scope>
    <source>
        <strain evidence="6 7">C176</strain>
    </source>
</reference>
<proteinExistence type="inferred from homology"/>